<reference evidence="8" key="1">
    <citation type="journal article" date="2023" name="G3 (Bethesda)">
        <title>Whole genome assemblies of Zophobas morio and Tenebrio molitor.</title>
        <authorList>
            <person name="Kaur S."/>
            <person name="Stinson S.A."/>
            <person name="diCenzo G.C."/>
        </authorList>
    </citation>
    <scope>NUCLEOTIDE SEQUENCE</scope>
    <source>
        <strain evidence="8">QUZm001</strain>
    </source>
</reference>
<organism evidence="8 9">
    <name type="scientific">Zophobas morio</name>
    <dbReference type="NCBI Taxonomy" id="2755281"/>
    <lineage>
        <taxon>Eukaryota</taxon>
        <taxon>Metazoa</taxon>
        <taxon>Ecdysozoa</taxon>
        <taxon>Arthropoda</taxon>
        <taxon>Hexapoda</taxon>
        <taxon>Insecta</taxon>
        <taxon>Pterygota</taxon>
        <taxon>Neoptera</taxon>
        <taxon>Endopterygota</taxon>
        <taxon>Coleoptera</taxon>
        <taxon>Polyphaga</taxon>
        <taxon>Cucujiformia</taxon>
        <taxon>Tenebrionidae</taxon>
        <taxon>Zophobas</taxon>
    </lineage>
</organism>
<evidence type="ECO:0000259" key="7">
    <source>
        <dbReference type="Pfam" id="PF00135"/>
    </source>
</evidence>
<dbReference type="Gene3D" id="3.40.50.1820">
    <property type="entry name" value="alpha/beta hydrolase"/>
    <property type="match status" value="1"/>
</dbReference>
<dbReference type="Pfam" id="PF00135">
    <property type="entry name" value="COesterase"/>
    <property type="match status" value="1"/>
</dbReference>
<name>A0AA38M5R0_9CUCU</name>
<sequence length="532" mass="59422">MVRPEVTVDQGTLRGSVGTDLRGDSFFKFQGIPYAKPPLGELRFKAPVAPDPWTGTLDATKEGEVCYHRDPFKPGGPSGSENCLFLNVYTKKLPGVGNHKPRPVLFWVHGGGFFFGSGNEDLYGPDFLITEDIVLVTFNYRLGILGFVNFEDPSLGIPGNAGFKDQVMALKWVQKNISKFGGDPHNVTIFGESAGGASTHLLVLSPMTKGLFHKAIAQSGCALNPWPRGTRGCKHLAPSMGLEGATEKTIYDTLMTKSVEEIFEIQHDLMKRSGPCEHRPLGYVIERSCPEAFIDDEPMKLISSGRFNQVPFMLGFTTAEGMLFDLFFKELGDIREIVPWSFGYEADAPETDLVAHRIQEFYFGDEEYSSKIVSKKYDMFSDCHFIYGICTTALAHASVSKTPTYLYRVSIETELNFLKKFLKIQVPGVSHLDDVGYLFKNITTPEIVPNSIEDTSVRRFVKLWTNFAKIGNPIPGQNDPLLPTVWKPVTNENLDFLDIGRDLVPRRNPYPDRMKFWKQLFAESPAGQGKPT</sequence>
<keyword evidence="5" id="KW-0325">Glycoprotein</keyword>
<keyword evidence="4" id="KW-1015">Disulfide bond</keyword>
<accession>A0AA38M5R0</accession>
<gene>
    <name evidence="8" type="ORF">Zmor_022767</name>
</gene>
<evidence type="ECO:0000256" key="6">
    <source>
        <dbReference type="RuleBase" id="RU361235"/>
    </source>
</evidence>
<evidence type="ECO:0000256" key="5">
    <source>
        <dbReference type="ARBA" id="ARBA00023180"/>
    </source>
</evidence>
<dbReference type="PANTHER" id="PTHR43142:SF1">
    <property type="entry name" value="CARBOXYLIC ESTER HYDROLASE"/>
    <property type="match status" value="1"/>
</dbReference>
<dbReference type="SUPFAM" id="SSF53474">
    <property type="entry name" value="alpha/beta-Hydrolases"/>
    <property type="match status" value="1"/>
</dbReference>
<evidence type="ECO:0000256" key="2">
    <source>
        <dbReference type="ARBA" id="ARBA00022487"/>
    </source>
</evidence>
<comment type="similarity">
    <text evidence="1 6">Belongs to the type-B carboxylesterase/lipase family.</text>
</comment>
<evidence type="ECO:0000256" key="1">
    <source>
        <dbReference type="ARBA" id="ARBA00005964"/>
    </source>
</evidence>
<dbReference type="EMBL" id="JALNTZ010000007">
    <property type="protein sequence ID" value="KAJ3645080.1"/>
    <property type="molecule type" value="Genomic_DNA"/>
</dbReference>
<dbReference type="InterPro" id="IPR019826">
    <property type="entry name" value="Carboxylesterase_B_AS"/>
</dbReference>
<evidence type="ECO:0000256" key="4">
    <source>
        <dbReference type="ARBA" id="ARBA00023157"/>
    </source>
</evidence>
<evidence type="ECO:0000256" key="3">
    <source>
        <dbReference type="ARBA" id="ARBA00022801"/>
    </source>
</evidence>
<dbReference type="AlphaFoldDB" id="A0AA38M5R0"/>
<protein>
    <recommendedName>
        <fullName evidence="6">Carboxylic ester hydrolase</fullName>
        <ecNumber evidence="6">3.1.1.-</ecNumber>
    </recommendedName>
</protein>
<keyword evidence="9" id="KW-1185">Reference proteome</keyword>
<dbReference type="PANTHER" id="PTHR43142">
    <property type="entry name" value="CARBOXYLIC ESTER HYDROLASE"/>
    <property type="match status" value="1"/>
</dbReference>
<evidence type="ECO:0000313" key="8">
    <source>
        <dbReference type="EMBL" id="KAJ3645080.1"/>
    </source>
</evidence>
<keyword evidence="2" id="KW-0719">Serine esterase</keyword>
<dbReference type="InterPro" id="IPR029058">
    <property type="entry name" value="AB_hydrolase_fold"/>
</dbReference>
<dbReference type="Proteomes" id="UP001168821">
    <property type="component" value="Unassembled WGS sequence"/>
</dbReference>
<feature type="domain" description="Carboxylesterase type B" evidence="7">
    <location>
        <begin position="4"/>
        <end position="517"/>
    </location>
</feature>
<dbReference type="PROSITE" id="PS00122">
    <property type="entry name" value="CARBOXYLESTERASE_B_1"/>
    <property type="match status" value="1"/>
</dbReference>
<proteinExistence type="inferred from homology"/>
<evidence type="ECO:0000313" key="9">
    <source>
        <dbReference type="Proteomes" id="UP001168821"/>
    </source>
</evidence>
<comment type="caution">
    <text evidence="8">The sequence shown here is derived from an EMBL/GenBank/DDBJ whole genome shotgun (WGS) entry which is preliminary data.</text>
</comment>
<keyword evidence="3 6" id="KW-0378">Hydrolase</keyword>
<dbReference type="InterPro" id="IPR002018">
    <property type="entry name" value="CarbesteraseB"/>
</dbReference>
<dbReference type="EC" id="3.1.1.-" evidence="6"/>
<dbReference type="GO" id="GO:0052689">
    <property type="term" value="F:carboxylic ester hydrolase activity"/>
    <property type="evidence" value="ECO:0007669"/>
    <property type="project" value="UniProtKB-KW"/>
</dbReference>